<protein>
    <recommendedName>
        <fullName evidence="3">DUF4283 domain-containing protein</fullName>
    </recommendedName>
</protein>
<proteinExistence type="predicted"/>
<gene>
    <name evidence="1" type="ORF">Godav_002400</name>
</gene>
<dbReference type="InterPro" id="IPR040256">
    <property type="entry name" value="At4g02000-like"/>
</dbReference>
<name>A0A7J8SWS7_GOSDV</name>
<reference evidence="1 2" key="1">
    <citation type="journal article" date="2019" name="Genome Biol. Evol.">
        <title>Insights into the evolution of the New World diploid cottons (Gossypium, subgenus Houzingenia) based on genome sequencing.</title>
        <authorList>
            <person name="Grover C.E."/>
            <person name="Arick M.A. 2nd"/>
            <person name="Thrash A."/>
            <person name="Conover J.L."/>
            <person name="Sanders W.S."/>
            <person name="Peterson D.G."/>
            <person name="Frelichowski J.E."/>
            <person name="Scheffler J.A."/>
            <person name="Scheffler B.E."/>
            <person name="Wendel J.F."/>
        </authorList>
    </citation>
    <scope>NUCLEOTIDE SEQUENCE [LARGE SCALE GENOMIC DNA]</scope>
    <source>
        <strain evidence="1">27</strain>
        <tissue evidence="1">Leaf</tissue>
    </source>
</reference>
<evidence type="ECO:0008006" key="3">
    <source>
        <dbReference type="Google" id="ProtNLM"/>
    </source>
</evidence>
<organism evidence="1 2">
    <name type="scientific">Gossypium davidsonii</name>
    <name type="common">Davidson's cotton</name>
    <name type="synonym">Gossypium klotzschianum subsp. davidsonii</name>
    <dbReference type="NCBI Taxonomy" id="34287"/>
    <lineage>
        <taxon>Eukaryota</taxon>
        <taxon>Viridiplantae</taxon>
        <taxon>Streptophyta</taxon>
        <taxon>Embryophyta</taxon>
        <taxon>Tracheophyta</taxon>
        <taxon>Spermatophyta</taxon>
        <taxon>Magnoliopsida</taxon>
        <taxon>eudicotyledons</taxon>
        <taxon>Gunneridae</taxon>
        <taxon>Pentapetalae</taxon>
        <taxon>rosids</taxon>
        <taxon>malvids</taxon>
        <taxon>Malvales</taxon>
        <taxon>Malvaceae</taxon>
        <taxon>Malvoideae</taxon>
        <taxon>Gossypium</taxon>
    </lineage>
</organism>
<comment type="caution">
    <text evidence="1">The sequence shown here is derived from an EMBL/GenBank/DDBJ whole genome shotgun (WGS) entry which is preliminary data.</text>
</comment>
<dbReference type="PANTHER" id="PTHR31286:SF173">
    <property type="entry name" value="DUF4283 DOMAIN-CONTAINING PROTEIN"/>
    <property type="match status" value="1"/>
</dbReference>
<dbReference type="PANTHER" id="PTHR31286">
    <property type="entry name" value="GLYCINE-RICH CELL WALL STRUCTURAL PROTEIN 1.8-LIKE"/>
    <property type="match status" value="1"/>
</dbReference>
<keyword evidence="2" id="KW-1185">Reference proteome</keyword>
<sequence length="424" mass="47617">MNSLCENAVSGDYSAEGLIPKKVHFREKDESVNMDLLADHVGQPTASWKENLVGSSSNIGGEDLEVKEDFEVLEGDIQKSIINGIQCILIQDMKKTVILKLLGCNIGFSILQNRIYSLWKPSLTVHLMDIENGFFLAKFVNKIDYKKTVSFDRTQMFLSMVMSWIRFSGLPGYMYKCKISVEIGGLVGKVTKLAMNTDNKMRGRFACMDVYVTLDRPLVSQVLINGKIQRVEYEFLLKVVVSMTVEETSENGGSYGPWMHVEERSRYRFKALFEMEKIVGMDARDKYEYPYNCKNKGREILPGVNLGIEISHCNGLGESSLAFGIKLGQRSESPNGLVVSTDPLLQDWGVEEFGKKSLFAAITKNRKNIWVVVGSSSNSGSDFLNDGVDINLKPFSHPSLLLKEPVDVTEPVETIDDLNPYRHT</sequence>
<accession>A0A7J8SWS7</accession>
<dbReference type="EMBL" id="JABFAC010000012">
    <property type="protein sequence ID" value="MBA0630285.1"/>
    <property type="molecule type" value="Genomic_DNA"/>
</dbReference>
<dbReference type="AlphaFoldDB" id="A0A7J8SWS7"/>
<evidence type="ECO:0000313" key="2">
    <source>
        <dbReference type="Proteomes" id="UP000593561"/>
    </source>
</evidence>
<dbReference type="Proteomes" id="UP000593561">
    <property type="component" value="Unassembled WGS sequence"/>
</dbReference>
<evidence type="ECO:0000313" key="1">
    <source>
        <dbReference type="EMBL" id="MBA0630285.1"/>
    </source>
</evidence>